<keyword evidence="4" id="KW-1185">Reference proteome</keyword>
<organism evidence="3 4">
    <name type="scientific">Stygiobacter electus</name>
    <dbReference type="NCBI Taxonomy" id="3032292"/>
    <lineage>
        <taxon>Bacteria</taxon>
        <taxon>Pseudomonadati</taxon>
        <taxon>Ignavibacteriota</taxon>
        <taxon>Ignavibacteria</taxon>
        <taxon>Ignavibacteriales</taxon>
        <taxon>Melioribacteraceae</taxon>
        <taxon>Stygiobacter</taxon>
    </lineage>
</organism>
<feature type="chain" id="PRO_5042047682" evidence="1">
    <location>
        <begin position="27"/>
        <end position="2085"/>
    </location>
</feature>
<dbReference type="InterPro" id="IPR026444">
    <property type="entry name" value="Secre_tail"/>
</dbReference>
<dbReference type="GO" id="GO:0000272">
    <property type="term" value="P:polysaccharide catabolic process"/>
    <property type="evidence" value="ECO:0007669"/>
    <property type="project" value="InterPro"/>
</dbReference>
<dbReference type="SUPFAM" id="SSF49313">
    <property type="entry name" value="Cadherin-like"/>
    <property type="match status" value="1"/>
</dbReference>
<evidence type="ECO:0000313" key="4">
    <source>
        <dbReference type="Proteomes" id="UP001221302"/>
    </source>
</evidence>
<keyword evidence="1" id="KW-0732">Signal</keyword>
<dbReference type="EMBL" id="JARGDL010000006">
    <property type="protein sequence ID" value="MDF1611784.1"/>
    <property type="molecule type" value="Genomic_DNA"/>
</dbReference>
<proteinExistence type="predicted"/>
<dbReference type="NCBIfam" id="TIGR04183">
    <property type="entry name" value="Por_Secre_tail"/>
    <property type="match status" value="1"/>
</dbReference>
<evidence type="ECO:0000256" key="1">
    <source>
        <dbReference type="SAM" id="SignalP"/>
    </source>
</evidence>
<gene>
    <name evidence="3" type="ORF">P0M35_06455</name>
</gene>
<dbReference type="InterPro" id="IPR002126">
    <property type="entry name" value="Cadherin-like_dom"/>
</dbReference>
<sequence length="2085" mass="213238">MNLKNLFAKLSLVVVLLTFFAANAFAQTYVSNTNGNDVTGNGQDVGVGIPYKTIAKAIQMTADGGTIIIDADTYNEAGPIDLTGGGSGKNLTFVARTFNSLSTVTITNGIALTTAKTISLGETGVKFQTGIVNLTDGTLNISSANLVINGGGTITRTAGTLNVNPTTTNVNVTYNGTADVTAGGELPSSLGTGTLTVSITAGKTLTIPNAVSFSNAGKINVTSGHVTFNGNVSFNYSAGTIIVDAITNAGANTVTFNGAVILSRSGGTNTITLKNTSTGTLAFVGGVTNNNSADITLHLTNSSTGTVKLGSSSFNGTIANNTGGVIELLNSVTFSGGTVGNAGSTIKLGGNQLTLSNAAVALNNTGGNIISTTASTVGNGMLNITGGVTLTGGGELPNVTVATGGSLILPNAVVPVYGSFTLNSTAAGALTFNVAGGTLEIWGDSFNRTDNTPGNVVIGTGTLSFRGGLAQSFVPGASLQLYNMVVNKTASTVVTLSASVEVTNNLTITSGTLNVGNYNLNLTGNPSTFDNSGQAYSSSGIGYVAYLGASGVIQGSGQFNNILVNLSVPANSVNTGSSIKVSGILYINQGTFNVAVGHTLTMNNALVANPTVKINTTTANAALFTNAGTVTYSANVNLYYFGANNYTAGAEWSGTPTKINDVTIATDGGTTVTGVNAASTIYGTLTVNGNTTLAQGANTYSLAGDGKTHSIVGTVTGGTLEVTGSGSAVNGTTSTTAGFNGEVNHLSFEPAANNATFTSSNLKKINGNLTLQGTSTKTGATATVVMNPTTATLTGNLNVGNGTLGPVASVTINGSTTSVLTGNVLLTDGTLTLTRGGASTTIGGGVTLTKGTLVLGSNVSVTSQTAQAAGNIDAGGFKYTQLGSVASPDYNRTGAGTFTNGTLVLNSTAGAIDLTPGATFTVPNLESVGTANGVTINAGMEITNSLLFDNASTFTQTGVLTVSGNTITVTNDAGAFTGAITFKGTAATLTLGQNYTFPTMVLNTTGSLTVAGNPATTARTLFVTTAYTNTAGTINLGIHTLDVSTAFTWTAGTITQTTGYLNLNVASPTIPASGWSVDNLKVYTTAANFGTSAFTVVKNLVMAQSITTSADGKMTLGDGCLIERQGNGFTLAKLPTFGANTDVKYSTYTGGVDITTAKELPASVRNLTIATSDATANNADAIEVVLTANLTVTGTLSLNDKLDATTNTKTITMADGSVLELKINGTVALDQDLVKAGAMHLIYNGAGATSTRELGALVSGAYPAFAGNVTIKSLVAQNAPTTWNGTFTFDGNNYDLSGNNITLGGTVVTTANGGTFVNTGAAAFLDIAGSGNSTFGLGGNWAVPAAIKFRLNKANNTDVVTLTGGNLDFATNSQVLYFKNGVLKTGNNVVILQHTAVAGVPQQGFDRSGVTGTNQSHVVGNVRKYLDVVTSADGNTPAIRLTRVEFPVGTEPSSPAYYRPMAFQFNTLPTANFNLTVNHVVGDPAGTNGFPITDGSLTLANYPAFYWLVTSDLTLQPQVKYDIEAEAYGYGSVNYPEGIQNIRFLRRFDTDVNNPWLLQGGLGYDNSTNVDHAKVIVRNAEGAISTQGARFTYSQIAKAPTVTTASAAVTVAEGSALTVTWTAASKNLGGTATFEATPVWTATAPAVVPTNATFNASTGTLTWTPDYTQAGVYTITVKAVDGTLSTTNTVTITVTNTNRAPSFTGTGTATMTDQTIPYGTAKSFTYVATDADGETLTYSVAVDVAPAGTYSISNAFGSVGLFTFTPTFADLGNVYTFTITATDPNAATATSVVKLTVAKAFERGDATLNGVVDINDAIKILDYTVGKTTLTAEAMIYADCNTATGDGQVGAFDAAYVLKYIANNNSWSGVTKSVAVAGAVEFSKLSSEAGVVTLPLIVNNAKGVTSIYAEAELGQLEIGKVTSRLPEGWLVSTTTENGKVKFAAAGVNPLSDGIFATIEVKLKDKETAVSVVGNAKLNDELSSSLQAKVREIPSEYTLSQNYPNPFNPTTTIKFSVAQDAKVSLVVYDMLGQKVRTLVDAQQEAGYYSVRWDGTNDFGSKVSSGIYIYRLQAGNFVQTMKMNLMK</sequence>
<dbReference type="Gene3D" id="2.60.40.10">
    <property type="entry name" value="Immunoglobulins"/>
    <property type="match status" value="2"/>
</dbReference>
<dbReference type="RefSeq" id="WP_321535551.1">
    <property type="nucleotide sequence ID" value="NZ_JARGDL010000006.1"/>
</dbReference>
<feature type="signal peptide" evidence="1">
    <location>
        <begin position="1"/>
        <end position="26"/>
    </location>
</feature>
<dbReference type="InterPro" id="IPR025965">
    <property type="entry name" value="FlgD/Vpr_Ig-like"/>
</dbReference>
<accession>A0AAE3P0E2</accession>
<reference evidence="3" key="1">
    <citation type="submission" date="2023-03" db="EMBL/GenBank/DDBJ databases">
        <title>Stygiobacter electus gen. nov., sp. nov., facultatively anaerobic thermotolerant bacterium of the class Ignavibacteria from a well of Yessentuki mineral water deposit.</title>
        <authorList>
            <person name="Podosokorskaya O.A."/>
            <person name="Elcheninov A.G."/>
            <person name="Petrova N.F."/>
            <person name="Zavarzina D.G."/>
            <person name="Kublanov I.V."/>
            <person name="Merkel A.Y."/>
        </authorList>
    </citation>
    <scope>NUCLEOTIDE SEQUENCE</scope>
    <source>
        <strain evidence="3">09-Me</strain>
    </source>
</reference>
<dbReference type="GO" id="GO:0005509">
    <property type="term" value="F:calcium ion binding"/>
    <property type="evidence" value="ECO:0007669"/>
    <property type="project" value="InterPro"/>
</dbReference>
<dbReference type="SUPFAM" id="SSF63446">
    <property type="entry name" value="Type I dockerin domain"/>
    <property type="match status" value="1"/>
</dbReference>
<feature type="domain" description="Cadherin" evidence="2">
    <location>
        <begin position="1666"/>
        <end position="1703"/>
    </location>
</feature>
<dbReference type="InterPro" id="IPR036439">
    <property type="entry name" value="Dockerin_dom_sf"/>
</dbReference>
<evidence type="ECO:0000313" key="3">
    <source>
        <dbReference type="EMBL" id="MDF1611784.1"/>
    </source>
</evidence>
<dbReference type="PROSITE" id="PS50268">
    <property type="entry name" value="CADHERIN_2"/>
    <property type="match status" value="1"/>
</dbReference>
<dbReference type="Pfam" id="PF13860">
    <property type="entry name" value="FlgD_ig"/>
    <property type="match status" value="1"/>
</dbReference>
<dbReference type="GO" id="GO:0007156">
    <property type="term" value="P:homophilic cell adhesion via plasma membrane adhesion molecules"/>
    <property type="evidence" value="ECO:0007669"/>
    <property type="project" value="InterPro"/>
</dbReference>
<dbReference type="Pfam" id="PF17963">
    <property type="entry name" value="Big_9"/>
    <property type="match status" value="1"/>
</dbReference>
<evidence type="ECO:0000259" key="2">
    <source>
        <dbReference type="PROSITE" id="PS50268"/>
    </source>
</evidence>
<dbReference type="Proteomes" id="UP001221302">
    <property type="component" value="Unassembled WGS sequence"/>
</dbReference>
<name>A0AAE3P0E2_9BACT</name>
<dbReference type="Gene3D" id="2.60.40.4070">
    <property type="match status" value="1"/>
</dbReference>
<protein>
    <submittedName>
        <fullName evidence="3">T9SS type A sorting domain-containing protein</fullName>
    </submittedName>
</protein>
<dbReference type="InterPro" id="IPR013783">
    <property type="entry name" value="Ig-like_fold"/>
</dbReference>
<dbReference type="GO" id="GO:0016020">
    <property type="term" value="C:membrane"/>
    <property type="evidence" value="ECO:0007669"/>
    <property type="project" value="InterPro"/>
</dbReference>
<dbReference type="InterPro" id="IPR015919">
    <property type="entry name" value="Cadherin-like_sf"/>
</dbReference>
<comment type="caution">
    <text evidence="3">The sequence shown here is derived from an EMBL/GenBank/DDBJ whole genome shotgun (WGS) entry which is preliminary data.</text>
</comment>
<dbReference type="Gene3D" id="1.10.1330.10">
    <property type="entry name" value="Dockerin domain"/>
    <property type="match status" value="1"/>
</dbReference>
<dbReference type="CDD" id="cd14256">
    <property type="entry name" value="Dockerin_I"/>
    <property type="match status" value="1"/>
</dbReference>